<dbReference type="EMBL" id="BAAAAF010000020">
    <property type="protein sequence ID" value="GAA0037270.1"/>
    <property type="molecule type" value="Genomic_DNA"/>
</dbReference>
<protein>
    <submittedName>
        <fullName evidence="6">TetR/AcrR family transcriptional regulator</fullName>
    </submittedName>
</protein>
<dbReference type="Pfam" id="PF00440">
    <property type="entry name" value="TetR_N"/>
    <property type="match status" value="1"/>
</dbReference>
<keyword evidence="2 4" id="KW-0238">DNA-binding</keyword>
<feature type="DNA-binding region" description="H-T-H motif" evidence="4">
    <location>
        <begin position="31"/>
        <end position="50"/>
    </location>
</feature>
<keyword evidence="7" id="KW-1185">Reference proteome</keyword>
<dbReference type="Gene3D" id="1.10.357.10">
    <property type="entry name" value="Tetracycline Repressor, domain 2"/>
    <property type="match status" value="1"/>
</dbReference>
<organism evidence="6 7">
    <name type="scientific">Brevibacterium metallidurans</name>
    <dbReference type="NCBI Taxonomy" id="1482676"/>
    <lineage>
        <taxon>Bacteria</taxon>
        <taxon>Bacillati</taxon>
        <taxon>Actinomycetota</taxon>
        <taxon>Actinomycetes</taxon>
        <taxon>Micrococcales</taxon>
        <taxon>Brevibacteriaceae</taxon>
        <taxon>Brevibacterium</taxon>
    </lineage>
</organism>
<dbReference type="InterPro" id="IPR001647">
    <property type="entry name" value="HTH_TetR"/>
</dbReference>
<evidence type="ECO:0000256" key="2">
    <source>
        <dbReference type="ARBA" id="ARBA00023125"/>
    </source>
</evidence>
<comment type="caution">
    <text evidence="6">The sequence shown here is derived from an EMBL/GenBank/DDBJ whole genome shotgun (WGS) entry which is preliminary data.</text>
</comment>
<dbReference type="PANTHER" id="PTHR30055">
    <property type="entry name" value="HTH-TYPE TRANSCRIPTIONAL REGULATOR RUTR"/>
    <property type="match status" value="1"/>
</dbReference>
<dbReference type="PROSITE" id="PS50977">
    <property type="entry name" value="HTH_TETR_2"/>
    <property type="match status" value="1"/>
</dbReference>
<reference evidence="6 7" key="1">
    <citation type="submission" date="2024-01" db="EMBL/GenBank/DDBJ databases">
        <title>Characterization of antibiotic resistant novel bacterial strains and their environmental applications.</title>
        <authorList>
            <person name="Manzoor S."/>
            <person name="Abbas S."/>
            <person name="Arshad M."/>
            <person name="Ahmed I."/>
        </authorList>
    </citation>
    <scope>NUCLEOTIDE SEQUENCE [LARGE SCALE GENOMIC DNA]</scope>
    <source>
        <strain evidence="6 7">NCCP-602</strain>
    </source>
</reference>
<dbReference type="SUPFAM" id="SSF46689">
    <property type="entry name" value="Homeodomain-like"/>
    <property type="match status" value="1"/>
</dbReference>
<evidence type="ECO:0000313" key="6">
    <source>
        <dbReference type="EMBL" id="GAA0037270.1"/>
    </source>
</evidence>
<keyword evidence="3" id="KW-0804">Transcription</keyword>
<evidence type="ECO:0000256" key="1">
    <source>
        <dbReference type="ARBA" id="ARBA00023015"/>
    </source>
</evidence>
<dbReference type="Proteomes" id="UP001498238">
    <property type="component" value="Unassembled WGS sequence"/>
</dbReference>
<keyword evidence="1" id="KW-0805">Transcription regulation</keyword>
<dbReference type="PANTHER" id="PTHR30055:SF234">
    <property type="entry name" value="HTH-TYPE TRANSCRIPTIONAL REGULATOR BETI"/>
    <property type="match status" value="1"/>
</dbReference>
<accession>A0ABN0SS41</accession>
<dbReference type="InterPro" id="IPR050109">
    <property type="entry name" value="HTH-type_TetR-like_transc_reg"/>
</dbReference>
<evidence type="ECO:0000256" key="4">
    <source>
        <dbReference type="PROSITE-ProRule" id="PRU00335"/>
    </source>
</evidence>
<feature type="domain" description="HTH tetR-type" evidence="5">
    <location>
        <begin position="8"/>
        <end position="68"/>
    </location>
</feature>
<sequence>MARTKNQAQRRDDLITATLQTVGETGLRSVSLADVARRAGLTRGAILYYYDDLDALLLETHRAGVERFCDARDAVIAELPDPRSQLAAAIREGLPSGPDDALMRLLYEFDVLAGTSSAHDEMVEHMFTRQLEIYRRVLRAGIDSGDFSPVIDIEQFALNLVALEDAYGLHIVAGNSLLDVTAAESAMRAAATGLGAPPA</sequence>
<dbReference type="InterPro" id="IPR009057">
    <property type="entry name" value="Homeodomain-like_sf"/>
</dbReference>
<proteinExistence type="predicted"/>
<evidence type="ECO:0000313" key="7">
    <source>
        <dbReference type="Proteomes" id="UP001498238"/>
    </source>
</evidence>
<evidence type="ECO:0000259" key="5">
    <source>
        <dbReference type="PROSITE" id="PS50977"/>
    </source>
</evidence>
<dbReference type="SUPFAM" id="SSF48498">
    <property type="entry name" value="Tetracyclin repressor-like, C-terminal domain"/>
    <property type="match status" value="1"/>
</dbReference>
<evidence type="ECO:0000256" key="3">
    <source>
        <dbReference type="ARBA" id="ARBA00023163"/>
    </source>
</evidence>
<dbReference type="InterPro" id="IPR036271">
    <property type="entry name" value="Tet_transcr_reg_TetR-rel_C_sf"/>
</dbReference>
<dbReference type="RefSeq" id="WP_339393897.1">
    <property type="nucleotide sequence ID" value="NZ_BAAAAF010000020.1"/>
</dbReference>
<gene>
    <name evidence="6" type="ORF">NCCP602_32320</name>
</gene>
<name>A0ABN0SS41_9MICO</name>